<evidence type="ECO:0008006" key="4">
    <source>
        <dbReference type="Google" id="ProtNLM"/>
    </source>
</evidence>
<proteinExistence type="predicted"/>
<dbReference type="EnsemblPlants" id="OBART07G25370.1">
    <property type="protein sequence ID" value="OBART07G25370.1"/>
    <property type="gene ID" value="OBART07G25370"/>
</dbReference>
<keyword evidence="3" id="KW-1185">Reference proteome</keyword>
<reference evidence="2" key="1">
    <citation type="journal article" date="2009" name="Rice">
        <title>De Novo Next Generation Sequencing of Plant Genomes.</title>
        <authorList>
            <person name="Rounsley S."/>
            <person name="Marri P.R."/>
            <person name="Yu Y."/>
            <person name="He R."/>
            <person name="Sisneros N."/>
            <person name="Goicoechea J.L."/>
            <person name="Lee S.J."/>
            <person name="Angelova A."/>
            <person name="Kudrna D."/>
            <person name="Luo M."/>
            <person name="Affourtit J."/>
            <person name="Desany B."/>
            <person name="Knight J."/>
            <person name="Niazi F."/>
            <person name="Egholm M."/>
            <person name="Wing R.A."/>
        </authorList>
    </citation>
    <scope>NUCLEOTIDE SEQUENCE [LARGE SCALE GENOMIC DNA]</scope>
    <source>
        <strain evidence="2">cv. IRGC 105608</strain>
    </source>
</reference>
<name>A0A0D3GUM0_9ORYZ</name>
<evidence type="ECO:0000313" key="2">
    <source>
        <dbReference type="EnsemblPlants" id="OBART07G25370.1"/>
    </source>
</evidence>
<organism evidence="2">
    <name type="scientific">Oryza barthii</name>
    <dbReference type="NCBI Taxonomy" id="65489"/>
    <lineage>
        <taxon>Eukaryota</taxon>
        <taxon>Viridiplantae</taxon>
        <taxon>Streptophyta</taxon>
        <taxon>Embryophyta</taxon>
        <taxon>Tracheophyta</taxon>
        <taxon>Spermatophyta</taxon>
        <taxon>Magnoliopsida</taxon>
        <taxon>Liliopsida</taxon>
        <taxon>Poales</taxon>
        <taxon>Poaceae</taxon>
        <taxon>BOP clade</taxon>
        <taxon>Oryzoideae</taxon>
        <taxon>Oryzeae</taxon>
        <taxon>Oryzinae</taxon>
        <taxon>Oryza</taxon>
    </lineage>
</organism>
<protein>
    <recommendedName>
        <fullName evidence="4">DUF834 domain-containing protein</fullName>
    </recommendedName>
</protein>
<dbReference type="HOGENOM" id="CLU_2744452_0_0_1"/>
<evidence type="ECO:0000313" key="3">
    <source>
        <dbReference type="Proteomes" id="UP000026960"/>
    </source>
</evidence>
<sequence length="72" mass="7668">MALRRGRVARHDGRRGLGHRDDEPEVGPGSVAIATMTAVREFGGGGLKRGGGISRRGGRSRAMRNVERTVSV</sequence>
<feature type="compositionally biased region" description="Gly residues" evidence="1">
    <location>
        <begin position="43"/>
        <end position="55"/>
    </location>
</feature>
<dbReference type="PaxDb" id="65489-OBART07G25370.1"/>
<feature type="region of interest" description="Disordered" evidence="1">
    <location>
        <begin position="43"/>
        <end position="72"/>
    </location>
</feature>
<feature type="region of interest" description="Disordered" evidence="1">
    <location>
        <begin position="1"/>
        <end position="28"/>
    </location>
</feature>
<dbReference type="AlphaFoldDB" id="A0A0D3GUM0"/>
<feature type="compositionally biased region" description="Basic and acidic residues" evidence="1">
    <location>
        <begin position="9"/>
        <end position="22"/>
    </location>
</feature>
<evidence type="ECO:0000256" key="1">
    <source>
        <dbReference type="SAM" id="MobiDB-lite"/>
    </source>
</evidence>
<reference evidence="2" key="2">
    <citation type="submission" date="2015-03" db="UniProtKB">
        <authorList>
            <consortium name="EnsemblPlants"/>
        </authorList>
    </citation>
    <scope>IDENTIFICATION</scope>
</reference>
<accession>A0A0D3GUM0</accession>
<dbReference type="Proteomes" id="UP000026960">
    <property type="component" value="Chromosome 7"/>
</dbReference>
<dbReference type="Gramene" id="OBART07G25370.1">
    <property type="protein sequence ID" value="OBART07G25370.1"/>
    <property type="gene ID" value="OBART07G25370"/>
</dbReference>